<accession>A0A4Y9SMB9</accession>
<dbReference type="PROSITE" id="PS50943">
    <property type="entry name" value="HTH_CROC1"/>
    <property type="match status" value="1"/>
</dbReference>
<keyword evidence="4" id="KW-1185">Reference proteome</keyword>
<keyword evidence="1" id="KW-0238">DNA-binding</keyword>
<evidence type="ECO:0000313" key="3">
    <source>
        <dbReference type="EMBL" id="TFW25496.1"/>
    </source>
</evidence>
<dbReference type="InterPro" id="IPR010982">
    <property type="entry name" value="Lambda_DNA-bd_dom_sf"/>
</dbReference>
<organism evidence="3 4">
    <name type="scientific">Zemynaea arenosa</name>
    <dbReference type="NCBI Taxonomy" id="2561931"/>
    <lineage>
        <taxon>Bacteria</taxon>
        <taxon>Pseudomonadati</taxon>
        <taxon>Pseudomonadota</taxon>
        <taxon>Betaproteobacteria</taxon>
        <taxon>Burkholderiales</taxon>
        <taxon>Oxalobacteraceae</taxon>
        <taxon>Telluria group</taxon>
        <taxon>Zemynaea</taxon>
    </lineage>
</organism>
<evidence type="ECO:0000259" key="2">
    <source>
        <dbReference type="PROSITE" id="PS50943"/>
    </source>
</evidence>
<sequence>MLKSGMRPVHPGEILREEYLIPLSMSPSALAGALRLTASRVNEIVREKRGITPDTALRLARYFGTTPEFWLDLQTTYSLRVTAQSEWDTIVEEVQPFKQSG</sequence>
<proteinExistence type="predicted"/>
<dbReference type="PANTHER" id="PTHR36924">
    <property type="entry name" value="ANTITOXIN HIGA-1"/>
    <property type="match status" value="1"/>
</dbReference>
<dbReference type="GO" id="GO:0003677">
    <property type="term" value="F:DNA binding"/>
    <property type="evidence" value="ECO:0007669"/>
    <property type="project" value="UniProtKB-KW"/>
</dbReference>
<dbReference type="InterPro" id="IPR013430">
    <property type="entry name" value="Toxin_antidote_HigA"/>
</dbReference>
<dbReference type="NCBIfam" id="TIGR02607">
    <property type="entry name" value="antidote_HigA"/>
    <property type="match status" value="1"/>
</dbReference>
<dbReference type="RefSeq" id="WP_135206177.1">
    <property type="nucleotide sequence ID" value="NZ_SPVF01000076.1"/>
</dbReference>
<dbReference type="InterPro" id="IPR001387">
    <property type="entry name" value="Cro/C1-type_HTH"/>
</dbReference>
<comment type="caution">
    <text evidence="3">The sequence shown here is derived from an EMBL/GenBank/DDBJ whole genome shotgun (WGS) entry which is preliminary data.</text>
</comment>
<dbReference type="OrthoDB" id="5297543at2"/>
<gene>
    <name evidence="3" type="primary">higA</name>
    <name evidence="3" type="ORF">E4L96_05305</name>
</gene>
<dbReference type="Pfam" id="PF01381">
    <property type="entry name" value="HTH_3"/>
    <property type="match status" value="1"/>
</dbReference>
<dbReference type="SMART" id="SM00530">
    <property type="entry name" value="HTH_XRE"/>
    <property type="match status" value="1"/>
</dbReference>
<dbReference type="AlphaFoldDB" id="A0A4Y9SMB9"/>
<evidence type="ECO:0000256" key="1">
    <source>
        <dbReference type="ARBA" id="ARBA00023125"/>
    </source>
</evidence>
<dbReference type="Proteomes" id="UP000298438">
    <property type="component" value="Unassembled WGS sequence"/>
</dbReference>
<dbReference type="EMBL" id="SPVF01000076">
    <property type="protein sequence ID" value="TFW25496.1"/>
    <property type="molecule type" value="Genomic_DNA"/>
</dbReference>
<name>A0A4Y9SMB9_9BURK</name>
<dbReference type="Gene3D" id="1.10.260.40">
    <property type="entry name" value="lambda repressor-like DNA-binding domains"/>
    <property type="match status" value="1"/>
</dbReference>
<dbReference type="SUPFAM" id="SSF47413">
    <property type="entry name" value="lambda repressor-like DNA-binding domains"/>
    <property type="match status" value="1"/>
</dbReference>
<reference evidence="3 4" key="1">
    <citation type="submission" date="2019-03" db="EMBL/GenBank/DDBJ databases">
        <title>Draft Genome Sequence of Massilia arenosa sp. nov., a Novel Massilia Species Isolated from a Sandy-loam Maize Soil.</title>
        <authorList>
            <person name="Raths R."/>
            <person name="Peta V."/>
            <person name="Bucking H."/>
        </authorList>
    </citation>
    <scope>NUCLEOTIDE SEQUENCE [LARGE SCALE GENOMIC DNA]</scope>
    <source>
        <strain evidence="3 4">MC02</strain>
    </source>
</reference>
<feature type="domain" description="HTH cro/C1-type" evidence="2">
    <location>
        <begin position="25"/>
        <end position="70"/>
    </location>
</feature>
<dbReference type="CDD" id="cd00093">
    <property type="entry name" value="HTH_XRE"/>
    <property type="match status" value="1"/>
</dbReference>
<dbReference type="PANTHER" id="PTHR36924:SF1">
    <property type="entry name" value="ANTITOXIN HIGA-1"/>
    <property type="match status" value="1"/>
</dbReference>
<protein>
    <submittedName>
        <fullName evidence="3">Addiction module antidote protein, HigA family</fullName>
    </submittedName>
</protein>
<evidence type="ECO:0000313" key="4">
    <source>
        <dbReference type="Proteomes" id="UP000298438"/>
    </source>
</evidence>